<evidence type="ECO:0000313" key="16">
    <source>
        <dbReference type="EMBL" id="WKW13338.1"/>
    </source>
</evidence>
<evidence type="ECO:0000313" key="18">
    <source>
        <dbReference type="Proteomes" id="UP001229955"/>
    </source>
</evidence>
<dbReference type="PROSITE" id="PS52016">
    <property type="entry name" value="TONB_DEPENDENT_REC_3"/>
    <property type="match status" value="1"/>
</dbReference>
<dbReference type="EMBL" id="CP130613">
    <property type="protein sequence ID" value="WKW16245.1"/>
    <property type="molecule type" value="Genomic_DNA"/>
</dbReference>
<dbReference type="InterPro" id="IPR000531">
    <property type="entry name" value="Beta-barrel_TonB"/>
</dbReference>
<evidence type="ECO:0000256" key="7">
    <source>
        <dbReference type="ARBA" id="ARBA00023136"/>
    </source>
</evidence>
<dbReference type="InterPro" id="IPR037066">
    <property type="entry name" value="Plug_dom_sf"/>
</dbReference>
<dbReference type="GO" id="GO:0009279">
    <property type="term" value="C:cell outer membrane"/>
    <property type="evidence" value="ECO:0007669"/>
    <property type="project" value="UniProtKB-SubCell"/>
</dbReference>
<comment type="subcellular location">
    <subcellularLocation>
        <location evidence="1 10">Cell outer membrane</location>
        <topology evidence="1 10">Multi-pass membrane protein</topology>
    </subcellularLocation>
</comment>
<dbReference type="GO" id="GO:0015344">
    <property type="term" value="F:siderophore uptake transmembrane transporter activity"/>
    <property type="evidence" value="ECO:0007669"/>
    <property type="project" value="TreeGrafter"/>
</dbReference>
<feature type="domain" description="TonB-dependent receptor-like beta-barrel" evidence="14">
    <location>
        <begin position="264"/>
        <end position="630"/>
    </location>
</feature>
<evidence type="ECO:0000256" key="1">
    <source>
        <dbReference type="ARBA" id="ARBA00004571"/>
    </source>
</evidence>
<name>A0AA49Q9G0_9BACT</name>
<keyword evidence="3 10" id="KW-1134">Transmembrane beta strand</keyword>
<feature type="signal peptide" evidence="13">
    <location>
        <begin position="1"/>
        <end position="20"/>
    </location>
</feature>
<dbReference type="AlphaFoldDB" id="A0AA49Q9G0"/>
<evidence type="ECO:0000256" key="4">
    <source>
        <dbReference type="ARBA" id="ARBA00022692"/>
    </source>
</evidence>
<evidence type="ECO:0000313" key="17">
    <source>
        <dbReference type="EMBL" id="WKW16245.1"/>
    </source>
</evidence>
<dbReference type="Pfam" id="PF07715">
    <property type="entry name" value="Plug"/>
    <property type="match status" value="1"/>
</dbReference>
<dbReference type="KEGG" id="pspc:Strain318_002656"/>
<proteinExistence type="inferred from homology"/>
<accession>A0AA49Q9G0</accession>
<gene>
    <name evidence="16" type="ORF">Strain138_002656</name>
    <name evidence="17" type="ORF">Strain318_002656</name>
</gene>
<dbReference type="Gene3D" id="2.40.170.20">
    <property type="entry name" value="TonB-dependent receptor, beta-barrel domain"/>
    <property type="match status" value="1"/>
</dbReference>
<dbReference type="Gene3D" id="2.170.130.10">
    <property type="entry name" value="TonB-dependent receptor, plug domain"/>
    <property type="match status" value="1"/>
</dbReference>
<protein>
    <submittedName>
        <fullName evidence="17">TonB-dependent receptor</fullName>
    </submittedName>
</protein>
<sequence length="674" mass="72378">MPRALHLATALTLVAGTLGAQVAPDSAARRDSIAALQALQVRAAYTPRVVGSAASATIMPDSLPLAAAAPSMGEMLRRLPFLYVRQNSRGENELSIRGSESRQAAVLFEGVPLTLTWDARADVSAIPLAGVQQLHYVRGLSSLLSGPNAIGGVVSATLWTDHDGERAPARLARAELQADQFGGTRSTATFGRALRHSATSSLQYRFGAGLRDLPGLARPHGVTEPGRDEPLRLNTDTRAIDAFAGLRYEHEQGRYLSGFATITDGERGVAPELHIDTPRLWRNPDVRRVIGGLSAGTGALRNGLGIGDAEVSLGLNDGRTLIHSYADRSYASVTGTELGEDRTATLRVTFDQQVGQRLVVRGAFTESWVRYLETINAAPALEYRQRLSSAATELDFRPSAALTLSAGVSQDAATTDEAGGRPPLGRKDGVGWRAGGTWVLAEQGLRVHASASQRKRFPALRELYSGALDRFEPNPALRPETAHSAEVGAGFIRARFDVQTVVFRQQIDNAVVRITLPSARFQRVNRDRFTSSGVELTAGTMLGRAALRGDVTLQQARIADATVFDPDLRRPEDVPEVFGSLQAVMPVGRGVEAQARMRALGATRCTNPDSNRPERQGGARAVDLGIERRWGSAARIFGRITAALQLENAFDAAIYDKCGLPQAGRTLRLSVRLG</sequence>
<keyword evidence="5 13" id="KW-0732">Signal</keyword>
<feature type="region of interest" description="Disordered" evidence="12">
    <location>
        <begin position="407"/>
        <end position="427"/>
    </location>
</feature>
<evidence type="ECO:0000256" key="12">
    <source>
        <dbReference type="SAM" id="MobiDB-lite"/>
    </source>
</evidence>
<evidence type="ECO:0000256" key="10">
    <source>
        <dbReference type="PROSITE-ProRule" id="PRU01360"/>
    </source>
</evidence>
<evidence type="ECO:0000256" key="13">
    <source>
        <dbReference type="SAM" id="SignalP"/>
    </source>
</evidence>
<reference evidence="17" key="1">
    <citation type="submission" date="2023-07" db="EMBL/GenBank/DDBJ databases">
        <authorList>
            <person name="Haufschild T."/>
            <person name="Kallscheuer N."/>
            <person name="Hammer J."/>
            <person name="Kohn T."/>
            <person name="Kabuu M."/>
            <person name="Jogler M."/>
            <person name="Wohfarth N."/>
            <person name="Heuer A."/>
            <person name="Rohde M."/>
            <person name="van Teeseling M.C.F."/>
            <person name="Jogler C."/>
        </authorList>
    </citation>
    <scope>NUCLEOTIDE SEQUENCE</scope>
    <source>
        <strain evidence="16">Strain 138</strain>
        <strain evidence="17">Strain 318</strain>
    </source>
</reference>
<evidence type="ECO:0000256" key="9">
    <source>
        <dbReference type="ARBA" id="ARBA00023237"/>
    </source>
</evidence>
<keyword evidence="8 17" id="KW-0675">Receptor</keyword>
<dbReference type="InterPro" id="IPR039426">
    <property type="entry name" value="TonB-dep_rcpt-like"/>
</dbReference>
<evidence type="ECO:0000259" key="15">
    <source>
        <dbReference type="Pfam" id="PF07715"/>
    </source>
</evidence>
<dbReference type="RefSeq" id="WP_367886197.1">
    <property type="nucleotide sequence ID" value="NZ_CP130612.1"/>
</dbReference>
<dbReference type="EMBL" id="CP130612">
    <property type="protein sequence ID" value="WKW13338.1"/>
    <property type="molecule type" value="Genomic_DNA"/>
</dbReference>
<evidence type="ECO:0000256" key="6">
    <source>
        <dbReference type="ARBA" id="ARBA00023077"/>
    </source>
</evidence>
<evidence type="ECO:0000256" key="5">
    <source>
        <dbReference type="ARBA" id="ARBA00022729"/>
    </source>
</evidence>
<dbReference type="InterPro" id="IPR012910">
    <property type="entry name" value="Plug_dom"/>
</dbReference>
<evidence type="ECO:0000256" key="3">
    <source>
        <dbReference type="ARBA" id="ARBA00022452"/>
    </source>
</evidence>
<organism evidence="17 18">
    <name type="scientific">Pseudogemmatithrix spongiicola</name>
    <dbReference type="NCBI Taxonomy" id="3062599"/>
    <lineage>
        <taxon>Bacteria</taxon>
        <taxon>Pseudomonadati</taxon>
        <taxon>Gemmatimonadota</taxon>
        <taxon>Gemmatimonadia</taxon>
        <taxon>Gemmatimonadales</taxon>
        <taxon>Gemmatimonadaceae</taxon>
        <taxon>Pseudogemmatithrix</taxon>
    </lineage>
</organism>
<keyword evidence="18" id="KW-1185">Reference proteome</keyword>
<evidence type="ECO:0000259" key="14">
    <source>
        <dbReference type="Pfam" id="PF00593"/>
    </source>
</evidence>
<evidence type="ECO:0000256" key="2">
    <source>
        <dbReference type="ARBA" id="ARBA00022448"/>
    </source>
</evidence>
<keyword evidence="9 10" id="KW-0998">Cell outer membrane</keyword>
<keyword evidence="2 10" id="KW-0813">Transport</keyword>
<accession>A0AA49JXC2</accession>
<dbReference type="GO" id="GO:0044718">
    <property type="term" value="P:siderophore transmembrane transport"/>
    <property type="evidence" value="ECO:0007669"/>
    <property type="project" value="TreeGrafter"/>
</dbReference>
<keyword evidence="6 11" id="KW-0798">TonB box</keyword>
<feature type="chain" id="PRO_5041359667" evidence="13">
    <location>
        <begin position="21"/>
        <end position="674"/>
    </location>
</feature>
<evidence type="ECO:0000256" key="8">
    <source>
        <dbReference type="ARBA" id="ARBA00023170"/>
    </source>
</evidence>
<evidence type="ECO:0000256" key="11">
    <source>
        <dbReference type="RuleBase" id="RU003357"/>
    </source>
</evidence>
<dbReference type="PANTHER" id="PTHR30069:SF29">
    <property type="entry name" value="HEMOGLOBIN AND HEMOGLOBIN-HAPTOGLOBIN-BINDING PROTEIN 1-RELATED"/>
    <property type="match status" value="1"/>
</dbReference>
<dbReference type="Proteomes" id="UP001229955">
    <property type="component" value="Chromosome"/>
</dbReference>
<dbReference type="InterPro" id="IPR036942">
    <property type="entry name" value="Beta-barrel_TonB_sf"/>
</dbReference>
<keyword evidence="4 10" id="KW-0812">Transmembrane</keyword>
<feature type="domain" description="TonB-dependent receptor plug" evidence="15">
    <location>
        <begin position="57"/>
        <end position="153"/>
    </location>
</feature>
<dbReference type="Pfam" id="PF00593">
    <property type="entry name" value="TonB_dep_Rec_b-barrel"/>
    <property type="match status" value="1"/>
</dbReference>
<comment type="similarity">
    <text evidence="10 11">Belongs to the TonB-dependent receptor family.</text>
</comment>
<dbReference type="SUPFAM" id="SSF56935">
    <property type="entry name" value="Porins"/>
    <property type="match status" value="1"/>
</dbReference>
<keyword evidence="7 10" id="KW-0472">Membrane</keyword>
<dbReference type="PANTHER" id="PTHR30069">
    <property type="entry name" value="TONB-DEPENDENT OUTER MEMBRANE RECEPTOR"/>
    <property type="match status" value="1"/>
</dbReference>